<dbReference type="Gene3D" id="4.10.520.10">
    <property type="entry name" value="IHF-like DNA-binding proteins"/>
    <property type="match status" value="1"/>
</dbReference>
<dbReference type="RefSeq" id="WP_258815453.1">
    <property type="nucleotide sequence ID" value="NZ_JANUGW010000002.1"/>
</dbReference>
<proteinExistence type="inferred from homology"/>
<name>A0ABT1ZL63_9BURK</name>
<sequence length="122" mass="13572">MQVARVRKEAEQELPTLTKAELAELLFEQVGLNKREAKDMVETFFDEIRNALERGEAVKLSGFGNFQLRDKPQRPGRNPKTGEEIPITARRVVTFHASQKLKGMVEEANPASPGSPSLARAA</sequence>
<dbReference type="InterPro" id="IPR005684">
    <property type="entry name" value="IHF_alpha"/>
</dbReference>
<evidence type="ECO:0000256" key="11">
    <source>
        <dbReference type="SAM" id="MobiDB-lite"/>
    </source>
</evidence>
<evidence type="ECO:0000256" key="1">
    <source>
        <dbReference type="ARBA" id="ARBA00010529"/>
    </source>
</evidence>
<evidence type="ECO:0000256" key="9">
    <source>
        <dbReference type="RuleBase" id="RU003939"/>
    </source>
</evidence>
<dbReference type="PROSITE" id="PS00045">
    <property type="entry name" value="HISTONE_LIKE"/>
    <property type="match status" value="1"/>
</dbReference>
<dbReference type="HAMAP" id="MF_00380">
    <property type="entry name" value="IHF_alpha"/>
    <property type="match status" value="1"/>
</dbReference>
<evidence type="ECO:0000256" key="8">
    <source>
        <dbReference type="HAMAP-Rule" id="MF_00380"/>
    </source>
</evidence>
<evidence type="ECO:0000256" key="5">
    <source>
        <dbReference type="ARBA" id="ARBA00023125"/>
    </source>
</evidence>
<comment type="subunit">
    <text evidence="8 10">Heterodimer of an alpha and a beta chain.</text>
</comment>
<dbReference type="Pfam" id="PF00216">
    <property type="entry name" value="Bac_DNA_binding"/>
    <property type="match status" value="1"/>
</dbReference>
<dbReference type="PRINTS" id="PR01727">
    <property type="entry name" value="DNABINDINGHU"/>
</dbReference>
<evidence type="ECO:0000256" key="10">
    <source>
        <dbReference type="RuleBase" id="RU004485"/>
    </source>
</evidence>
<evidence type="ECO:0000256" key="4">
    <source>
        <dbReference type="ARBA" id="ARBA00023015"/>
    </source>
</evidence>
<evidence type="ECO:0000256" key="2">
    <source>
        <dbReference type="ARBA" id="ARBA00018329"/>
    </source>
</evidence>
<dbReference type="Proteomes" id="UP001204151">
    <property type="component" value="Unassembled WGS sequence"/>
</dbReference>
<dbReference type="EMBL" id="JANUGW010000002">
    <property type="protein sequence ID" value="MCS0580631.1"/>
    <property type="molecule type" value="Genomic_DNA"/>
</dbReference>
<evidence type="ECO:0000256" key="7">
    <source>
        <dbReference type="ARBA" id="ARBA00023172"/>
    </source>
</evidence>
<feature type="region of interest" description="Disordered" evidence="11">
    <location>
        <begin position="101"/>
        <end position="122"/>
    </location>
</feature>
<gene>
    <name evidence="8" type="primary">ihfA</name>
    <name evidence="8" type="synonym">himA</name>
    <name evidence="12" type="ORF">NX784_03415</name>
</gene>
<evidence type="ECO:0000313" key="12">
    <source>
        <dbReference type="EMBL" id="MCS0580631.1"/>
    </source>
</evidence>
<evidence type="ECO:0000256" key="6">
    <source>
        <dbReference type="ARBA" id="ARBA00023163"/>
    </source>
</evidence>
<dbReference type="NCBIfam" id="TIGR00987">
    <property type="entry name" value="himA"/>
    <property type="match status" value="1"/>
</dbReference>
<reference evidence="12 13" key="1">
    <citation type="submission" date="2022-08" db="EMBL/GenBank/DDBJ databases">
        <title>Reclassification of Massilia species as members of the genera Telluria, Duganella, Pseudoduganella, Mokoshia gen. nov. and Zemynaea gen. nov. using orthogonal and non-orthogonal genome-based approaches.</title>
        <authorList>
            <person name="Bowman J.P."/>
        </authorList>
    </citation>
    <scope>NUCLEOTIDE SEQUENCE [LARGE SCALE GENOMIC DNA]</scope>
    <source>
        <strain evidence="12 13">JCM 31316</strain>
    </source>
</reference>
<dbReference type="CDD" id="cd13835">
    <property type="entry name" value="IHF_A"/>
    <property type="match status" value="1"/>
</dbReference>
<protein>
    <recommendedName>
        <fullName evidence="2 8">Integration host factor subunit alpha</fullName>
        <shortName evidence="8">IHF-alpha</shortName>
    </recommendedName>
</protein>
<dbReference type="InterPro" id="IPR010992">
    <property type="entry name" value="IHF-like_DNA-bd_dom_sf"/>
</dbReference>
<organism evidence="12 13">
    <name type="scientific">Massilia pinisoli</name>
    <dbReference type="NCBI Taxonomy" id="1772194"/>
    <lineage>
        <taxon>Bacteria</taxon>
        <taxon>Pseudomonadati</taxon>
        <taxon>Pseudomonadota</taxon>
        <taxon>Betaproteobacteria</taxon>
        <taxon>Burkholderiales</taxon>
        <taxon>Oxalobacteraceae</taxon>
        <taxon>Telluria group</taxon>
        <taxon>Massilia</taxon>
    </lineage>
</organism>
<keyword evidence="4 8" id="KW-0805">Transcription regulation</keyword>
<accession>A0ABT1ZL63</accession>
<dbReference type="SMART" id="SM00411">
    <property type="entry name" value="BHL"/>
    <property type="match status" value="1"/>
</dbReference>
<comment type="similarity">
    <text evidence="1 8 9">Belongs to the bacterial histone-like protein family.</text>
</comment>
<evidence type="ECO:0000256" key="3">
    <source>
        <dbReference type="ARBA" id="ARBA00022845"/>
    </source>
</evidence>
<evidence type="ECO:0000313" key="13">
    <source>
        <dbReference type="Proteomes" id="UP001204151"/>
    </source>
</evidence>
<keyword evidence="13" id="KW-1185">Reference proteome</keyword>
<keyword evidence="6 8" id="KW-0804">Transcription</keyword>
<feature type="region of interest" description="Disordered" evidence="11">
    <location>
        <begin position="65"/>
        <end position="86"/>
    </location>
</feature>
<comment type="function">
    <text evidence="8 10">This protein is one of the two subunits of integration host factor, a specific DNA-binding protein that functions in genetic recombination as well as in transcriptional and translational control.</text>
</comment>
<dbReference type="PANTHER" id="PTHR33175:SF2">
    <property type="entry name" value="INTEGRATION HOST FACTOR SUBUNIT ALPHA"/>
    <property type="match status" value="1"/>
</dbReference>
<keyword evidence="5 8" id="KW-0238">DNA-binding</keyword>
<keyword evidence="3 8" id="KW-0810">Translation regulation</keyword>
<dbReference type="NCBIfam" id="NF001401">
    <property type="entry name" value="PRK00285.1"/>
    <property type="match status" value="1"/>
</dbReference>
<dbReference type="SUPFAM" id="SSF47729">
    <property type="entry name" value="IHF-like DNA-binding proteins"/>
    <property type="match status" value="1"/>
</dbReference>
<dbReference type="InterPro" id="IPR020816">
    <property type="entry name" value="Histone-like_DNA-bd_CS"/>
</dbReference>
<comment type="caution">
    <text evidence="12">The sequence shown here is derived from an EMBL/GenBank/DDBJ whole genome shotgun (WGS) entry which is preliminary data.</text>
</comment>
<keyword evidence="7 8" id="KW-0233">DNA recombination</keyword>
<dbReference type="PANTHER" id="PTHR33175">
    <property type="entry name" value="DNA-BINDING PROTEIN HU"/>
    <property type="match status" value="1"/>
</dbReference>
<dbReference type="InterPro" id="IPR000119">
    <property type="entry name" value="Hist_DNA-bd"/>
</dbReference>